<proteinExistence type="predicted"/>
<evidence type="ECO:0000313" key="2">
    <source>
        <dbReference type="Proteomes" id="UP000253104"/>
    </source>
</evidence>
<protein>
    <submittedName>
        <fullName evidence="1">Uncharacterized protein</fullName>
    </submittedName>
</protein>
<dbReference type="AlphaFoldDB" id="A0A2Z5MXX7"/>
<dbReference type="Proteomes" id="UP000253104">
    <property type="component" value="Chromosome mHSR5_A"/>
</dbReference>
<evidence type="ECO:0000313" key="1">
    <source>
        <dbReference type="EMBL" id="AXF22102.1"/>
    </source>
</evidence>
<sequence>MRVRCRAVVGAGGIDAASLGFGRQTKHPARRQAPWSHVQHCAGDGVVHSGEPFATGFLSSATVARHLPATLRRRGAVSGRRVSGLSPLYKRRAPPNLF</sequence>
<reference evidence="1 2" key="1">
    <citation type="journal article" date="2018" name="ISME J.">
        <title>Involvement of Burkholderiaceae and sulfurous volatiles in disease-suppressive soils.</title>
        <authorList>
            <person name="Carrion V.J."/>
            <person name="Cordovez V."/>
            <person name="Tyc O."/>
            <person name="Etalo D.W."/>
            <person name="de Bruijn I."/>
            <person name="de Jager V.C."/>
            <person name="Medema M.H."/>
            <person name="Eberl L."/>
            <person name="Raaijmakers J.M."/>
        </authorList>
    </citation>
    <scope>NUCLEOTIDE SEQUENCE [LARGE SCALE GENOMIC DNA]</scope>
    <source>
        <strain evidence="2">mHSR5</strain>
    </source>
</reference>
<gene>
    <name evidence="1" type="ORF">CUJ89_17475</name>
</gene>
<dbReference type="EMBL" id="CP024902">
    <property type="protein sequence ID" value="AXF22102.1"/>
    <property type="molecule type" value="Genomic_DNA"/>
</dbReference>
<name>A0A2Z5MXX7_BURPY</name>
<accession>A0A2Z5MXX7</accession>
<organism evidence="1 2">
    <name type="scientific">Burkholderia pyrrocinia</name>
    <name type="common">Pseudomonas pyrrocinia</name>
    <dbReference type="NCBI Taxonomy" id="60550"/>
    <lineage>
        <taxon>Bacteria</taxon>
        <taxon>Pseudomonadati</taxon>
        <taxon>Pseudomonadota</taxon>
        <taxon>Betaproteobacteria</taxon>
        <taxon>Burkholderiales</taxon>
        <taxon>Burkholderiaceae</taxon>
        <taxon>Burkholderia</taxon>
        <taxon>Burkholderia cepacia complex</taxon>
    </lineage>
</organism>